<reference evidence="3 4" key="1">
    <citation type="submission" date="2024-07" db="EMBL/GenBank/DDBJ databases">
        <title>Section-level genome sequencing and comparative genomics of Aspergillus sections Usti and Cavernicolus.</title>
        <authorList>
            <consortium name="Lawrence Berkeley National Laboratory"/>
            <person name="Nybo J.L."/>
            <person name="Vesth T.C."/>
            <person name="Theobald S."/>
            <person name="Frisvad J.C."/>
            <person name="Larsen T.O."/>
            <person name="Kjaerboelling I."/>
            <person name="Rothschild-Mancinelli K."/>
            <person name="Lyhne E.K."/>
            <person name="Kogle M.E."/>
            <person name="Barry K."/>
            <person name="Clum A."/>
            <person name="Na H."/>
            <person name="Ledsgaard L."/>
            <person name="Lin J."/>
            <person name="Lipzen A."/>
            <person name="Kuo A."/>
            <person name="Riley R."/>
            <person name="Mondo S."/>
            <person name="LaButti K."/>
            <person name="Haridas S."/>
            <person name="Pangalinan J."/>
            <person name="Salamov A.A."/>
            <person name="Simmons B.A."/>
            <person name="Magnuson J.K."/>
            <person name="Chen J."/>
            <person name="Drula E."/>
            <person name="Henrissat B."/>
            <person name="Wiebenga A."/>
            <person name="Lubbers R.J."/>
            <person name="Gomes A.C."/>
            <person name="Makela M.R."/>
            <person name="Stajich J."/>
            <person name="Grigoriev I.V."/>
            <person name="Mortensen U.H."/>
            <person name="De vries R.P."/>
            <person name="Baker S.E."/>
            <person name="Andersen M.R."/>
        </authorList>
    </citation>
    <scope>NUCLEOTIDE SEQUENCE [LARGE SCALE GENOMIC DNA]</scope>
    <source>
        <strain evidence="3 4">CBS 600.67</strain>
    </source>
</reference>
<keyword evidence="4" id="KW-1185">Reference proteome</keyword>
<evidence type="ECO:0000256" key="2">
    <source>
        <dbReference type="SAM" id="SignalP"/>
    </source>
</evidence>
<comment type="caution">
    <text evidence="3">The sequence shown here is derived from an EMBL/GenBank/DDBJ whole genome shotgun (WGS) entry which is preliminary data.</text>
</comment>
<proteinExistence type="predicted"/>
<gene>
    <name evidence="3" type="ORF">BDW59DRAFT_159181</name>
</gene>
<feature type="signal peptide" evidence="2">
    <location>
        <begin position="1"/>
        <end position="18"/>
    </location>
</feature>
<accession>A0ABR4IN54</accession>
<feature type="chain" id="PRO_5045168448" description="GPI anchored protein" evidence="2">
    <location>
        <begin position="19"/>
        <end position="176"/>
    </location>
</feature>
<evidence type="ECO:0000256" key="1">
    <source>
        <dbReference type="SAM" id="MobiDB-lite"/>
    </source>
</evidence>
<protein>
    <recommendedName>
        <fullName evidence="5">GPI anchored protein</fullName>
    </recommendedName>
</protein>
<name>A0ABR4IN54_9EURO</name>
<dbReference type="EMBL" id="JBFXLS010000017">
    <property type="protein sequence ID" value="KAL2829189.1"/>
    <property type="molecule type" value="Genomic_DNA"/>
</dbReference>
<evidence type="ECO:0008006" key="5">
    <source>
        <dbReference type="Google" id="ProtNLM"/>
    </source>
</evidence>
<sequence>MRLTALTSILLLSPLALATPNTLASESTDTILRRDPTPMKPLMARSLGQSPANLLARSPQNDDSCESDERRCGNACVDEDYNCCPSNVSGGCPSDEECQEDDGRWGCCPEGDDCSWDDDNDDDDDDGLFDGLENFGDDVEDGWNDFWDGDEDAAGVLKPGVGVALVAALVAAVLPY</sequence>
<dbReference type="Proteomes" id="UP001610335">
    <property type="component" value="Unassembled WGS sequence"/>
</dbReference>
<keyword evidence="2" id="KW-0732">Signal</keyword>
<organism evidence="3 4">
    <name type="scientific">Aspergillus cavernicola</name>
    <dbReference type="NCBI Taxonomy" id="176166"/>
    <lineage>
        <taxon>Eukaryota</taxon>
        <taxon>Fungi</taxon>
        <taxon>Dikarya</taxon>
        <taxon>Ascomycota</taxon>
        <taxon>Pezizomycotina</taxon>
        <taxon>Eurotiomycetes</taxon>
        <taxon>Eurotiomycetidae</taxon>
        <taxon>Eurotiales</taxon>
        <taxon>Aspergillaceae</taxon>
        <taxon>Aspergillus</taxon>
        <taxon>Aspergillus subgen. Nidulantes</taxon>
    </lineage>
</organism>
<evidence type="ECO:0000313" key="4">
    <source>
        <dbReference type="Proteomes" id="UP001610335"/>
    </source>
</evidence>
<feature type="compositionally biased region" description="Polar residues" evidence="1">
    <location>
        <begin position="48"/>
        <end position="62"/>
    </location>
</feature>
<evidence type="ECO:0000313" key="3">
    <source>
        <dbReference type="EMBL" id="KAL2829189.1"/>
    </source>
</evidence>
<feature type="region of interest" description="Disordered" evidence="1">
    <location>
        <begin position="48"/>
        <end position="69"/>
    </location>
</feature>